<keyword evidence="4" id="KW-0808">Transferase</keyword>
<comment type="catalytic activity">
    <reaction evidence="1">
        <text>ATP + protein L-histidine = ADP + protein N-phospho-L-histidine.</text>
        <dbReference type="EC" id="2.7.13.3"/>
    </reaction>
</comment>
<keyword evidence="6" id="KW-0902">Two-component regulatory system</keyword>
<dbReference type="InterPro" id="IPR000014">
    <property type="entry name" value="PAS"/>
</dbReference>
<accession>A0A4Y8ZVI5</accession>
<dbReference type="Gene3D" id="1.10.287.130">
    <property type="match status" value="1"/>
</dbReference>
<name>A0A4Y8ZVI5_9SPHN</name>
<dbReference type="InterPro" id="IPR050351">
    <property type="entry name" value="BphY/WalK/GraS-like"/>
</dbReference>
<dbReference type="Proteomes" id="UP000298213">
    <property type="component" value="Unassembled WGS sequence"/>
</dbReference>
<evidence type="ECO:0000256" key="4">
    <source>
        <dbReference type="ARBA" id="ARBA00022679"/>
    </source>
</evidence>
<keyword evidence="10" id="KW-1185">Reference proteome</keyword>
<dbReference type="GO" id="GO:0004721">
    <property type="term" value="F:phosphoprotein phosphatase activity"/>
    <property type="evidence" value="ECO:0007669"/>
    <property type="project" value="TreeGrafter"/>
</dbReference>
<reference evidence="9 10" key="1">
    <citation type="submission" date="2019-03" db="EMBL/GenBank/DDBJ databases">
        <title>Genome sequence of Sphingomonas sp. 17J27-24.</title>
        <authorList>
            <person name="Kim M."/>
            <person name="Maeng S."/>
            <person name="Sathiyaraj S."/>
        </authorList>
    </citation>
    <scope>NUCLEOTIDE SEQUENCE [LARGE SCALE GENOMIC DNA]</scope>
    <source>
        <strain evidence="9 10">17J27-24</strain>
    </source>
</reference>
<evidence type="ECO:0000256" key="2">
    <source>
        <dbReference type="ARBA" id="ARBA00012438"/>
    </source>
</evidence>
<dbReference type="GO" id="GO:0005886">
    <property type="term" value="C:plasma membrane"/>
    <property type="evidence" value="ECO:0007669"/>
    <property type="project" value="TreeGrafter"/>
</dbReference>
<evidence type="ECO:0000256" key="7">
    <source>
        <dbReference type="ARBA" id="ARBA00023136"/>
    </source>
</evidence>
<proteinExistence type="predicted"/>
<dbReference type="EMBL" id="SPDV01000002">
    <property type="protein sequence ID" value="TFI60063.1"/>
    <property type="molecule type" value="Genomic_DNA"/>
</dbReference>
<dbReference type="GO" id="GO:0016036">
    <property type="term" value="P:cellular response to phosphate starvation"/>
    <property type="evidence" value="ECO:0007669"/>
    <property type="project" value="TreeGrafter"/>
</dbReference>
<dbReference type="PROSITE" id="PS50109">
    <property type="entry name" value="HIS_KIN"/>
    <property type="match status" value="1"/>
</dbReference>
<dbReference type="Gene3D" id="3.30.565.10">
    <property type="entry name" value="Histidine kinase-like ATPase, C-terminal domain"/>
    <property type="match status" value="1"/>
</dbReference>
<evidence type="ECO:0000256" key="3">
    <source>
        <dbReference type="ARBA" id="ARBA00022553"/>
    </source>
</evidence>
<dbReference type="FunFam" id="3.30.565.10:FF:000006">
    <property type="entry name" value="Sensor histidine kinase WalK"/>
    <property type="match status" value="1"/>
</dbReference>
<protein>
    <recommendedName>
        <fullName evidence="2">histidine kinase</fullName>
        <ecNumber evidence="2">2.7.13.3</ecNumber>
    </recommendedName>
</protein>
<dbReference type="InterPro" id="IPR004358">
    <property type="entry name" value="Sig_transdc_His_kin-like_C"/>
</dbReference>
<dbReference type="Pfam" id="PF13188">
    <property type="entry name" value="PAS_8"/>
    <property type="match status" value="1"/>
</dbReference>
<dbReference type="PANTHER" id="PTHR45453:SF1">
    <property type="entry name" value="PHOSPHATE REGULON SENSOR PROTEIN PHOR"/>
    <property type="match status" value="1"/>
</dbReference>
<dbReference type="SUPFAM" id="SSF47384">
    <property type="entry name" value="Homodimeric domain of signal transducing histidine kinase"/>
    <property type="match status" value="1"/>
</dbReference>
<dbReference type="EC" id="2.7.13.3" evidence="2"/>
<dbReference type="InterPro" id="IPR036890">
    <property type="entry name" value="HATPase_C_sf"/>
</dbReference>
<dbReference type="RefSeq" id="WP_135083235.1">
    <property type="nucleotide sequence ID" value="NZ_SPDV01000002.1"/>
</dbReference>
<dbReference type="InterPro" id="IPR005467">
    <property type="entry name" value="His_kinase_dom"/>
</dbReference>
<dbReference type="PANTHER" id="PTHR45453">
    <property type="entry name" value="PHOSPHATE REGULON SENSOR PROTEIN PHOR"/>
    <property type="match status" value="1"/>
</dbReference>
<dbReference type="SMART" id="SM00387">
    <property type="entry name" value="HATPase_c"/>
    <property type="match status" value="1"/>
</dbReference>
<dbReference type="Pfam" id="PF02518">
    <property type="entry name" value="HATPase_c"/>
    <property type="match status" value="1"/>
</dbReference>
<dbReference type="GO" id="GO:0000155">
    <property type="term" value="F:phosphorelay sensor kinase activity"/>
    <property type="evidence" value="ECO:0007669"/>
    <property type="project" value="InterPro"/>
</dbReference>
<keyword evidence="7" id="KW-0472">Membrane</keyword>
<keyword evidence="3" id="KW-0597">Phosphoprotein</keyword>
<evidence type="ECO:0000256" key="1">
    <source>
        <dbReference type="ARBA" id="ARBA00000085"/>
    </source>
</evidence>
<gene>
    <name evidence="9" type="ORF">E2493_02115</name>
</gene>
<comment type="caution">
    <text evidence="9">The sequence shown here is derived from an EMBL/GenBank/DDBJ whole genome shotgun (WGS) entry which is preliminary data.</text>
</comment>
<dbReference type="Pfam" id="PF00512">
    <property type="entry name" value="HisKA"/>
    <property type="match status" value="1"/>
</dbReference>
<dbReference type="InterPro" id="IPR003661">
    <property type="entry name" value="HisK_dim/P_dom"/>
</dbReference>
<evidence type="ECO:0000313" key="10">
    <source>
        <dbReference type="Proteomes" id="UP000298213"/>
    </source>
</evidence>
<evidence type="ECO:0000313" key="9">
    <source>
        <dbReference type="EMBL" id="TFI60063.1"/>
    </source>
</evidence>
<dbReference type="InterPro" id="IPR003594">
    <property type="entry name" value="HATPase_dom"/>
</dbReference>
<feature type="domain" description="Histidine kinase" evidence="8">
    <location>
        <begin position="179"/>
        <end position="398"/>
    </location>
</feature>
<evidence type="ECO:0000259" key="8">
    <source>
        <dbReference type="PROSITE" id="PS50109"/>
    </source>
</evidence>
<dbReference type="SUPFAM" id="SSF55874">
    <property type="entry name" value="ATPase domain of HSP90 chaperone/DNA topoisomerase II/histidine kinase"/>
    <property type="match status" value="1"/>
</dbReference>
<organism evidence="9 10">
    <name type="scientific">Sphingomonas parva</name>
    <dbReference type="NCBI Taxonomy" id="2555898"/>
    <lineage>
        <taxon>Bacteria</taxon>
        <taxon>Pseudomonadati</taxon>
        <taxon>Pseudomonadota</taxon>
        <taxon>Alphaproteobacteria</taxon>
        <taxon>Sphingomonadales</taxon>
        <taxon>Sphingomonadaceae</taxon>
        <taxon>Sphingomonas</taxon>
    </lineage>
</organism>
<dbReference type="PRINTS" id="PR00344">
    <property type="entry name" value="BCTRLSENSOR"/>
</dbReference>
<dbReference type="FunFam" id="1.10.287.130:FF:000001">
    <property type="entry name" value="Two-component sensor histidine kinase"/>
    <property type="match status" value="1"/>
</dbReference>
<keyword evidence="5" id="KW-0418">Kinase</keyword>
<dbReference type="OrthoDB" id="9797304at2"/>
<dbReference type="InterPro" id="IPR036097">
    <property type="entry name" value="HisK_dim/P_sf"/>
</dbReference>
<dbReference type="CDD" id="cd00082">
    <property type="entry name" value="HisKA"/>
    <property type="match status" value="1"/>
</dbReference>
<evidence type="ECO:0000256" key="6">
    <source>
        <dbReference type="ARBA" id="ARBA00023012"/>
    </source>
</evidence>
<sequence length="403" mass="43340">MRLPFRPLAAAAIAVVAVAGSAIMPSSAWAALLGLLGGAIAVLVGWNAFFFPEAPVAQRGGGEDGRRLAGEIVAPLPEPTLLLDGGRILTANPAARRLFGETIEGQDLRLAIRHPLALEAIAAHDGIGVDEIEVTGLGEAERRWLLTVATLPEGLRLVRFADRSEAHAAEKMRVDFVANASHELRTPLATILGFVETLRDDAAGGDPELRARFLGIMDGEAKRMQVLIDDLMSLSRIEAERFRPPTDPIDLCPVVEEVRAACDAVLAERGNSLKIDNRSHSTVVAGDHGQLTQLIRNLIVNAVKYGQEGAPITVSFEDAREMVRMTVTDRGEGIDPVHLPRLTERFYRVNAGRSRAQGGTGLGLAIVKHIVWRHRGRLDIRSTPGAGTSVHVLLPRPPAEPVS</sequence>
<dbReference type="AlphaFoldDB" id="A0A4Y8ZVI5"/>
<evidence type="ECO:0000256" key="5">
    <source>
        <dbReference type="ARBA" id="ARBA00022777"/>
    </source>
</evidence>
<dbReference type="SMART" id="SM00388">
    <property type="entry name" value="HisKA"/>
    <property type="match status" value="1"/>
</dbReference>